<gene>
    <name evidence="1" type="ORF">BAE44_0019832</name>
</gene>
<protein>
    <submittedName>
        <fullName evidence="1">Uncharacterized protein</fullName>
    </submittedName>
</protein>
<dbReference type="EMBL" id="LWDX02054546">
    <property type="protein sequence ID" value="OEL19146.1"/>
    <property type="molecule type" value="Genomic_DNA"/>
</dbReference>
<reference evidence="1 2" key="1">
    <citation type="submission" date="2016-09" db="EMBL/GenBank/DDBJ databases">
        <title>The draft genome of Dichanthelium oligosanthes: A C3 panicoid grass species.</title>
        <authorList>
            <person name="Studer A.J."/>
            <person name="Schnable J.C."/>
            <person name="Brutnell T.P."/>
        </authorList>
    </citation>
    <scope>NUCLEOTIDE SEQUENCE [LARGE SCALE GENOMIC DNA]</scope>
    <source>
        <strain evidence="2">cv. Kellogg 1175</strain>
        <tissue evidence="1">Leaf</tissue>
    </source>
</reference>
<name>A0A1E5V1V8_9POAL</name>
<sequence length="92" mass="10623">MTRMYKLSQLQKMDFGRVEVSYSTLAMVSMSTYIATRRWTPLSTLQNKEAAVTMGSWMKGQQGLHCPMVKKTQAVIRIFAETIKELKRMDNI</sequence>
<accession>A0A1E5V1V8</accession>
<dbReference type="AlphaFoldDB" id="A0A1E5V1V8"/>
<evidence type="ECO:0000313" key="2">
    <source>
        <dbReference type="Proteomes" id="UP000095767"/>
    </source>
</evidence>
<organism evidence="1 2">
    <name type="scientific">Dichanthelium oligosanthes</name>
    <dbReference type="NCBI Taxonomy" id="888268"/>
    <lineage>
        <taxon>Eukaryota</taxon>
        <taxon>Viridiplantae</taxon>
        <taxon>Streptophyta</taxon>
        <taxon>Embryophyta</taxon>
        <taxon>Tracheophyta</taxon>
        <taxon>Spermatophyta</taxon>
        <taxon>Magnoliopsida</taxon>
        <taxon>Liliopsida</taxon>
        <taxon>Poales</taxon>
        <taxon>Poaceae</taxon>
        <taxon>PACMAD clade</taxon>
        <taxon>Panicoideae</taxon>
        <taxon>Panicodae</taxon>
        <taxon>Paniceae</taxon>
        <taxon>Dichantheliinae</taxon>
        <taxon>Dichanthelium</taxon>
    </lineage>
</organism>
<dbReference type="Proteomes" id="UP000095767">
    <property type="component" value="Unassembled WGS sequence"/>
</dbReference>
<keyword evidence="2" id="KW-1185">Reference proteome</keyword>
<proteinExistence type="predicted"/>
<evidence type="ECO:0000313" key="1">
    <source>
        <dbReference type="EMBL" id="OEL19146.1"/>
    </source>
</evidence>
<comment type="caution">
    <text evidence="1">The sequence shown here is derived from an EMBL/GenBank/DDBJ whole genome shotgun (WGS) entry which is preliminary data.</text>
</comment>